<evidence type="ECO:0000259" key="18">
    <source>
        <dbReference type="PROSITE" id="PS50968"/>
    </source>
</evidence>
<evidence type="ECO:0000256" key="7">
    <source>
        <dbReference type="ARBA" id="ARBA00022827"/>
    </source>
</evidence>
<evidence type="ECO:0000256" key="3">
    <source>
        <dbReference type="ARBA" id="ARBA00012608"/>
    </source>
</evidence>
<dbReference type="SUPFAM" id="SSF51905">
    <property type="entry name" value="FAD/NAD(P)-binding domain"/>
    <property type="match status" value="1"/>
</dbReference>
<keyword evidence="9 14" id="KW-0520">NAD</keyword>
<feature type="binding site" evidence="14">
    <location>
        <begin position="296"/>
        <end position="303"/>
    </location>
    <ligand>
        <name>NAD(+)</name>
        <dbReference type="ChEBI" id="CHEBI:57540"/>
    </ligand>
</feature>
<evidence type="ECO:0000256" key="15">
    <source>
        <dbReference type="PIRSR" id="PIRSR000350-4"/>
    </source>
</evidence>
<dbReference type="InterPro" id="IPR000089">
    <property type="entry name" value="Biotin_lipoyl"/>
</dbReference>
<dbReference type="Gene3D" id="3.50.50.60">
    <property type="entry name" value="FAD/NAD(P)-binding domain"/>
    <property type="match status" value="2"/>
</dbReference>
<feature type="disulfide bond" description="Redox-active" evidence="15">
    <location>
        <begin position="159"/>
        <end position="164"/>
    </location>
</feature>
<dbReference type="InterPro" id="IPR012999">
    <property type="entry name" value="Pyr_OxRdtase_I_AS"/>
</dbReference>
<dbReference type="PROSITE" id="PS00189">
    <property type="entry name" value="LIPOYL"/>
    <property type="match status" value="1"/>
</dbReference>
<dbReference type="GO" id="GO:0006103">
    <property type="term" value="P:2-oxoglutarate metabolic process"/>
    <property type="evidence" value="ECO:0007669"/>
    <property type="project" value="TreeGrafter"/>
</dbReference>
<dbReference type="PRINTS" id="PR00411">
    <property type="entry name" value="PNDRDTASEI"/>
</dbReference>
<feature type="binding site" evidence="14">
    <location>
        <position position="168"/>
    </location>
    <ligand>
        <name>FAD</name>
        <dbReference type="ChEBI" id="CHEBI:57692"/>
    </ligand>
</feature>
<dbReference type="GO" id="GO:0050660">
    <property type="term" value="F:flavin adenine dinucleotide binding"/>
    <property type="evidence" value="ECO:0007669"/>
    <property type="project" value="InterPro"/>
</dbReference>
<feature type="domain" description="Lipoyl-binding" evidence="18">
    <location>
        <begin position="1"/>
        <end position="75"/>
    </location>
</feature>
<keyword evidence="7 14" id="KW-0274">FAD</keyword>
<evidence type="ECO:0000256" key="11">
    <source>
        <dbReference type="ARBA" id="ARBA00023284"/>
    </source>
</evidence>
<feature type="region of interest" description="Disordered" evidence="17">
    <location>
        <begin position="76"/>
        <end position="118"/>
    </location>
</feature>
<dbReference type="InterPro" id="IPR001100">
    <property type="entry name" value="Pyr_nuc-diS_OxRdtase"/>
</dbReference>
<evidence type="ECO:0000256" key="5">
    <source>
        <dbReference type="ARBA" id="ARBA00022630"/>
    </source>
</evidence>
<proteinExistence type="inferred from homology"/>
<gene>
    <name evidence="19" type="primary">lpdA</name>
    <name evidence="19" type="ORF">ILP92_09990</name>
</gene>
<comment type="cofactor">
    <cofactor evidence="1">
        <name>(R)-lipoate</name>
        <dbReference type="ChEBI" id="CHEBI:83088"/>
    </cofactor>
</comment>
<evidence type="ECO:0000256" key="13">
    <source>
        <dbReference type="PIRSR" id="PIRSR000350-2"/>
    </source>
</evidence>
<dbReference type="InterPro" id="IPR004099">
    <property type="entry name" value="Pyr_nucl-diS_OxRdtase_dimer"/>
</dbReference>
<feature type="binding site" evidence="14">
    <location>
        <begin position="434"/>
        <end position="437"/>
    </location>
    <ligand>
        <name>FAD</name>
        <dbReference type="ChEBI" id="CHEBI:57692"/>
    </ligand>
</feature>
<dbReference type="InterPro" id="IPR050151">
    <property type="entry name" value="Class-I_Pyr_Nuc-Dis_Oxidored"/>
</dbReference>
<keyword evidence="11 16" id="KW-0676">Redox-active center</keyword>
<comment type="miscellaneous">
    <text evidence="16">The active site is a redox-active disulfide bond.</text>
</comment>
<organism evidence="19 20">
    <name type="scientific">Palleronia pontilimi</name>
    <dbReference type="NCBI Taxonomy" id="1964209"/>
    <lineage>
        <taxon>Bacteria</taxon>
        <taxon>Pseudomonadati</taxon>
        <taxon>Pseudomonadota</taxon>
        <taxon>Alphaproteobacteria</taxon>
        <taxon>Rhodobacterales</taxon>
        <taxon>Roseobacteraceae</taxon>
        <taxon>Palleronia</taxon>
    </lineage>
</organism>
<evidence type="ECO:0000256" key="10">
    <source>
        <dbReference type="ARBA" id="ARBA00023157"/>
    </source>
</evidence>
<keyword evidence="6" id="KW-0450">Lipoyl</keyword>
<dbReference type="Pfam" id="PF07992">
    <property type="entry name" value="Pyr_redox_2"/>
    <property type="match status" value="1"/>
</dbReference>
<reference evidence="19" key="1">
    <citation type="submission" date="2020-12" db="EMBL/GenBank/DDBJ databases">
        <title>Bacterial taxonomy.</title>
        <authorList>
            <person name="Pan X."/>
        </authorList>
    </citation>
    <scope>NUCLEOTIDE SEQUENCE</scope>
    <source>
        <strain evidence="19">KCTC 52957</strain>
    </source>
</reference>
<feature type="compositionally biased region" description="Gly residues" evidence="17">
    <location>
        <begin position="82"/>
        <end position="91"/>
    </location>
</feature>
<dbReference type="InterPro" id="IPR036188">
    <property type="entry name" value="FAD/NAD-bd_sf"/>
</dbReference>
<evidence type="ECO:0000313" key="20">
    <source>
        <dbReference type="Proteomes" id="UP000642488"/>
    </source>
</evidence>
<dbReference type="FunFam" id="3.30.390.30:FF:000001">
    <property type="entry name" value="Dihydrolipoyl dehydrogenase"/>
    <property type="match status" value="1"/>
</dbReference>
<dbReference type="InterPro" id="IPR011053">
    <property type="entry name" value="Single_hybrid_motif"/>
</dbReference>
<feature type="binding site" evidence="14">
    <location>
        <position position="319"/>
    </location>
    <ligand>
        <name>NAD(+)</name>
        <dbReference type="ChEBI" id="CHEBI:57540"/>
    </ligand>
</feature>
<dbReference type="RefSeq" id="WP_198916233.1">
    <property type="nucleotide sequence ID" value="NZ_JAEKPD010000008.1"/>
</dbReference>
<comment type="cofactor">
    <cofactor evidence="14 16">
        <name>FAD</name>
        <dbReference type="ChEBI" id="CHEBI:57692"/>
    </cofactor>
    <text evidence="14 16">Binds 1 FAD per subunit.</text>
</comment>
<evidence type="ECO:0000256" key="16">
    <source>
        <dbReference type="RuleBase" id="RU003692"/>
    </source>
</evidence>
<dbReference type="PROSITE" id="PS50968">
    <property type="entry name" value="BIOTINYL_LIPOYL"/>
    <property type="match status" value="1"/>
</dbReference>
<evidence type="ECO:0000256" key="6">
    <source>
        <dbReference type="ARBA" id="ARBA00022823"/>
    </source>
</evidence>
<evidence type="ECO:0000256" key="12">
    <source>
        <dbReference type="ARBA" id="ARBA00049187"/>
    </source>
</evidence>
<evidence type="ECO:0000256" key="8">
    <source>
        <dbReference type="ARBA" id="ARBA00023002"/>
    </source>
</evidence>
<dbReference type="FunFam" id="2.40.50.100:FF:000009">
    <property type="entry name" value="Acetyltransferase component of pyruvate dehydrogenase complex"/>
    <property type="match status" value="1"/>
</dbReference>
<comment type="caution">
    <text evidence="19">The sequence shown here is derived from an EMBL/GenBank/DDBJ whole genome shotgun (WGS) entry which is preliminary data.</text>
</comment>
<keyword evidence="20" id="KW-1185">Reference proteome</keyword>
<dbReference type="InterPro" id="IPR006258">
    <property type="entry name" value="Lipoamide_DH"/>
</dbReference>
<dbReference type="Pfam" id="PF02852">
    <property type="entry name" value="Pyr_redox_dim"/>
    <property type="match status" value="1"/>
</dbReference>
<evidence type="ECO:0000256" key="1">
    <source>
        <dbReference type="ARBA" id="ARBA00001938"/>
    </source>
</evidence>
<dbReference type="InterPro" id="IPR003016">
    <property type="entry name" value="2-oxoA_DH_lipoyl-BS"/>
</dbReference>
<evidence type="ECO:0000256" key="2">
    <source>
        <dbReference type="ARBA" id="ARBA00007532"/>
    </source>
</evidence>
<feature type="binding site" evidence="14">
    <location>
        <position position="428"/>
    </location>
    <ligand>
        <name>FAD</name>
        <dbReference type="ChEBI" id="CHEBI:57692"/>
    </ligand>
</feature>
<sequence length="587" mass="62090">MADIKLPDIGDFKDVPVVAVLVSVGDKIEAEDPLIELESDKATMEVPSPQAGTVKEIKVKEGDTVTEGDVIMVFEEAESGSDSGGGSGGGDAKPETSEKKDDTPAPKAAKGTSSGSGDMHAEVVVLGSGPGGYTAAFRAADLGKDVILIERYSTIGGVCLNVGCIPSKALLHAAKVITETEEMSQHGISFGKTKVDADELRSWKDGVVKQLTGGLSGLAKQRKVKIVNGWGEFSGANSIDVQTDDGTKTVTFDQCIIAVGSTPVELPFIPHDDERIVDSTGALELDPIPKKMCVLGGGIIGFEMATVYDALGSEVTVVEMMDQILPGADKDVVKPLHKRMEKRLKAIKLKTKVTDVKAQKNGLKVMFEDADGNESSEMFDKMLVAVGRRPLGATCKAEKAGVKVTDRGFIEADHQQRTNVNHIFAIGDVVGQPMLAHKAVHEGKVAAEVCAGHKRAFDAMVIPSVAYTDPEVAWVGVTENEAKEKGMKIHKGVFPWAASGRALSNGRSEGLTKLIFDPEDDRVIGGSIVGTNAGDLISEVALAIEMGADAVDLGHTIHPHPTLSETVNFAAEMFEGTITDLMPPKKK</sequence>
<keyword evidence="5 16" id="KW-0285">Flavoprotein</keyword>
<keyword evidence="10" id="KW-1015">Disulfide bond</keyword>
<dbReference type="GO" id="GO:0004148">
    <property type="term" value="F:dihydrolipoyl dehydrogenase (NADH) activity"/>
    <property type="evidence" value="ECO:0007669"/>
    <property type="project" value="UniProtKB-EC"/>
</dbReference>
<dbReference type="SUPFAM" id="SSF51230">
    <property type="entry name" value="Single hybrid motif"/>
    <property type="match status" value="1"/>
</dbReference>
<evidence type="ECO:0000256" key="14">
    <source>
        <dbReference type="PIRSR" id="PIRSR000350-3"/>
    </source>
</evidence>
<dbReference type="Proteomes" id="UP000642488">
    <property type="component" value="Unassembled WGS sequence"/>
</dbReference>
<keyword evidence="14" id="KW-0547">Nucleotide-binding</keyword>
<dbReference type="NCBIfam" id="TIGR01350">
    <property type="entry name" value="lipoamide_DH"/>
    <property type="match status" value="1"/>
</dbReference>
<dbReference type="SUPFAM" id="SSF55424">
    <property type="entry name" value="FAD/NAD-linked reductases, dimerisation (C-terminal) domain"/>
    <property type="match status" value="1"/>
</dbReference>
<dbReference type="AlphaFoldDB" id="A0A934I9P7"/>
<protein>
    <recommendedName>
        <fullName evidence="4 16">Dihydrolipoyl dehydrogenase</fullName>
        <ecNumber evidence="3 16">1.8.1.4</ecNumber>
    </recommendedName>
</protein>
<evidence type="ECO:0000313" key="19">
    <source>
        <dbReference type="EMBL" id="MBJ3763074.1"/>
    </source>
</evidence>
<accession>A0A934I9P7</accession>
<dbReference type="EC" id="1.8.1.4" evidence="3 16"/>
<dbReference type="InterPro" id="IPR023753">
    <property type="entry name" value="FAD/NAD-binding_dom"/>
</dbReference>
<feature type="active site" description="Proton acceptor" evidence="13">
    <location>
        <position position="560"/>
    </location>
</feature>
<evidence type="ECO:0000256" key="9">
    <source>
        <dbReference type="ARBA" id="ARBA00023027"/>
    </source>
</evidence>
<dbReference type="PIRSF" id="PIRSF000350">
    <property type="entry name" value="Mercury_reductase_MerA"/>
    <property type="match status" value="1"/>
</dbReference>
<dbReference type="PANTHER" id="PTHR22912">
    <property type="entry name" value="DISULFIDE OXIDOREDUCTASE"/>
    <property type="match status" value="1"/>
</dbReference>
<dbReference type="Gene3D" id="3.30.390.30">
    <property type="match status" value="1"/>
</dbReference>
<feature type="binding site" evidence="14">
    <location>
        <position position="387"/>
    </location>
    <ligand>
        <name>NAD(+)</name>
        <dbReference type="ChEBI" id="CHEBI:57540"/>
    </ligand>
</feature>
<feature type="compositionally biased region" description="Basic and acidic residues" evidence="17">
    <location>
        <begin position="92"/>
        <end position="104"/>
    </location>
</feature>
<dbReference type="PANTHER" id="PTHR22912:SF160">
    <property type="entry name" value="DIHYDROLIPOYL DEHYDROGENASE"/>
    <property type="match status" value="1"/>
</dbReference>
<comment type="similarity">
    <text evidence="2 16">Belongs to the class-I pyridine nucleotide-disulfide oxidoreductase family.</text>
</comment>
<dbReference type="Pfam" id="PF00364">
    <property type="entry name" value="Biotin_lipoyl"/>
    <property type="match status" value="1"/>
</dbReference>
<comment type="catalytic activity">
    <reaction evidence="12 16">
        <text>N(6)-[(R)-dihydrolipoyl]-L-lysyl-[protein] + NAD(+) = N(6)-[(R)-lipoyl]-L-lysyl-[protein] + NADH + H(+)</text>
        <dbReference type="Rhea" id="RHEA:15045"/>
        <dbReference type="Rhea" id="RHEA-COMP:10474"/>
        <dbReference type="Rhea" id="RHEA-COMP:10475"/>
        <dbReference type="ChEBI" id="CHEBI:15378"/>
        <dbReference type="ChEBI" id="CHEBI:57540"/>
        <dbReference type="ChEBI" id="CHEBI:57945"/>
        <dbReference type="ChEBI" id="CHEBI:83099"/>
        <dbReference type="ChEBI" id="CHEBI:83100"/>
        <dbReference type="EC" id="1.8.1.4"/>
    </reaction>
</comment>
<dbReference type="PRINTS" id="PR00368">
    <property type="entry name" value="FADPNR"/>
</dbReference>
<name>A0A934I9P7_9RHOB</name>
<evidence type="ECO:0000256" key="4">
    <source>
        <dbReference type="ARBA" id="ARBA00016961"/>
    </source>
</evidence>
<dbReference type="PROSITE" id="PS00076">
    <property type="entry name" value="PYRIDINE_REDOX_1"/>
    <property type="match status" value="1"/>
</dbReference>
<dbReference type="Gene3D" id="2.40.50.100">
    <property type="match status" value="1"/>
</dbReference>
<evidence type="ECO:0000256" key="17">
    <source>
        <dbReference type="SAM" id="MobiDB-lite"/>
    </source>
</evidence>
<feature type="binding site" evidence="14">
    <location>
        <position position="231"/>
    </location>
    <ligand>
        <name>FAD</name>
        <dbReference type="ChEBI" id="CHEBI:57692"/>
    </ligand>
</feature>
<keyword evidence="8 16" id="KW-0560">Oxidoreductase</keyword>
<dbReference type="EMBL" id="JAEKPD010000008">
    <property type="protein sequence ID" value="MBJ3763074.1"/>
    <property type="molecule type" value="Genomic_DNA"/>
</dbReference>
<dbReference type="InterPro" id="IPR016156">
    <property type="entry name" value="FAD/NAD-linked_Rdtase_dimer_sf"/>
</dbReference>
<dbReference type="CDD" id="cd06849">
    <property type="entry name" value="lipoyl_domain"/>
    <property type="match status" value="1"/>
</dbReference>